<feature type="transmembrane region" description="Helical" evidence="2">
    <location>
        <begin position="78"/>
        <end position="99"/>
    </location>
</feature>
<gene>
    <name evidence="3" type="ORF">PODLI_1B014787</name>
</gene>
<keyword evidence="2" id="KW-0812">Transmembrane</keyword>
<feature type="region of interest" description="Disordered" evidence="1">
    <location>
        <begin position="1"/>
        <end position="69"/>
    </location>
</feature>
<evidence type="ECO:0000256" key="1">
    <source>
        <dbReference type="SAM" id="MobiDB-lite"/>
    </source>
</evidence>
<keyword evidence="4" id="KW-1185">Reference proteome</keyword>
<sequence length="160" mass="17615">MVRRRKEGAAPGHTGSSSGGGEDDEEEEPHRLRFPPLEPCWSPQPQCKAPPLSSQRGSGRAATKDSGMPRSLREPRCFFSLFLALLWCFVFFARCLVVARYGQPCRRELRGRRGGTQPLSLGEVFGNKKLLSSFIPRTGNAPLHPPLARAGRGGPLRMGF</sequence>
<dbReference type="Proteomes" id="UP001178461">
    <property type="component" value="Chromosome 9"/>
</dbReference>
<evidence type="ECO:0000313" key="3">
    <source>
        <dbReference type="EMBL" id="CAI5784163.1"/>
    </source>
</evidence>
<dbReference type="AlphaFoldDB" id="A0AA35PG44"/>
<keyword evidence="2" id="KW-0472">Membrane</keyword>
<name>A0AA35PG44_9SAUR</name>
<reference evidence="3" key="1">
    <citation type="submission" date="2022-12" db="EMBL/GenBank/DDBJ databases">
        <authorList>
            <person name="Alioto T."/>
            <person name="Alioto T."/>
            <person name="Gomez Garrido J."/>
        </authorList>
    </citation>
    <scope>NUCLEOTIDE SEQUENCE</scope>
</reference>
<evidence type="ECO:0000313" key="4">
    <source>
        <dbReference type="Proteomes" id="UP001178461"/>
    </source>
</evidence>
<protein>
    <submittedName>
        <fullName evidence="3">Uncharacterized protein</fullName>
    </submittedName>
</protein>
<accession>A0AA35PG44</accession>
<evidence type="ECO:0000256" key="2">
    <source>
        <dbReference type="SAM" id="Phobius"/>
    </source>
</evidence>
<keyword evidence="2" id="KW-1133">Transmembrane helix</keyword>
<organism evidence="3 4">
    <name type="scientific">Podarcis lilfordi</name>
    <name type="common">Lilford's wall lizard</name>
    <dbReference type="NCBI Taxonomy" id="74358"/>
    <lineage>
        <taxon>Eukaryota</taxon>
        <taxon>Metazoa</taxon>
        <taxon>Chordata</taxon>
        <taxon>Craniata</taxon>
        <taxon>Vertebrata</taxon>
        <taxon>Euteleostomi</taxon>
        <taxon>Lepidosauria</taxon>
        <taxon>Squamata</taxon>
        <taxon>Bifurcata</taxon>
        <taxon>Unidentata</taxon>
        <taxon>Episquamata</taxon>
        <taxon>Laterata</taxon>
        <taxon>Lacertibaenia</taxon>
        <taxon>Lacertidae</taxon>
        <taxon>Podarcis</taxon>
    </lineage>
</organism>
<proteinExistence type="predicted"/>
<dbReference type="EMBL" id="OX395134">
    <property type="protein sequence ID" value="CAI5784163.1"/>
    <property type="molecule type" value="Genomic_DNA"/>
</dbReference>